<reference evidence="1" key="1">
    <citation type="journal article" date="2015" name="Nature">
        <title>Complex archaea that bridge the gap between prokaryotes and eukaryotes.</title>
        <authorList>
            <person name="Spang A."/>
            <person name="Saw J.H."/>
            <person name="Jorgensen S.L."/>
            <person name="Zaremba-Niedzwiedzka K."/>
            <person name="Martijn J."/>
            <person name="Lind A.E."/>
            <person name="van Eijk R."/>
            <person name="Schleper C."/>
            <person name="Guy L."/>
            <person name="Ettema T.J."/>
        </authorList>
    </citation>
    <scope>NUCLEOTIDE SEQUENCE</scope>
</reference>
<dbReference type="EMBL" id="LAZR01002808">
    <property type="protein sequence ID" value="KKN25369.1"/>
    <property type="molecule type" value="Genomic_DNA"/>
</dbReference>
<gene>
    <name evidence="1" type="ORF">LCGC14_0885760</name>
</gene>
<name>A0A0F9P5P0_9ZZZZ</name>
<dbReference type="AlphaFoldDB" id="A0A0F9P5P0"/>
<accession>A0A0F9P5P0</accession>
<protein>
    <submittedName>
        <fullName evidence="1">Uncharacterized protein</fullName>
    </submittedName>
</protein>
<proteinExistence type="predicted"/>
<organism evidence="1">
    <name type="scientific">marine sediment metagenome</name>
    <dbReference type="NCBI Taxonomy" id="412755"/>
    <lineage>
        <taxon>unclassified sequences</taxon>
        <taxon>metagenomes</taxon>
        <taxon>ecological metagenomes</taxon>
    </lineage>
</organism>
<sequence length="344" mass="40812">MSFPQCKDFLKPKPDYANEVEVELYHVTSDLESVCKEGLKPRCEIDNSCGLGGGRDDLVSFTYDRKAADIIYEGLEDLLDISKGDLDWESIEGYVKSERLFKDKYKGKNGLDLWNDLFKEWIKNKYDFYGKNEEDEYKQESLFRYRSYANPKTVEEWETYLKKHEYHGENIGKCYVDEGWVKRITKKMDFHRRKGNLPQLKEMEKFIDENKYDQIKCENIAQSRDDLFDLYRMHYLWDRGKYGGRFDPLFWGVGIENFEGKEQSDLGIIKVKGYLPHSINVLKTHKKLCDTASYVSEVHLDIIKPPSNIYEMCGSVLNEIRLRKDRFNKLEIIKHNYPDFLYEV</sequence>
<evidence type="ECO:0000313" key="1">
    <source>
        <dbReference type="EMBL" id="KKN25369.1"/>
    </source>
</evidence>
<comment type="caution">
    <text evidence="1">The sequence shown here is derived from an EMBL/GenBank/DDBJ whole genome shotgun (WGS) entry which is preliminary data.</text>
</comment>